<evidence type="ECO:0000313" key="1">
    <source>
        <dbReference type="EMBL" id="KAH7996328.1"/>
    </source>
</evidence>
<organism evidence="1 2">
    <name type="scientific">Sphaerodactylus townsendi</name>
    <dbReference type="NCBI Taxonomy" id="933632"/>
    <lineage>
        <taxon>Eukaryota</taxon>
        <taxon>Metazoa</taxon>
        <taxon>Chordata</taxon>
        <taxon>Craniata</taxon>
        <taxon>Vertebrata</taxon>
        <taxon>Euteleostomi</taxon>
        <taxon>Lepidosauria</taxon>
        <taxon>Squamata</taxon>
        <taxon>Bifurcata</taxon>
        <taxon>Gekkota</taxon>
        <taxon>Sphaerodactylidae</taxon>
        <taxon>Sphaerodactylus</taxon>
    </lineage>
</organism>
<keyword evidence="2" id="KW-1185">Reference proteome</keyword>
<evidence type="ECO:0000313" key="2">
    <source>
        <dbReference type="Proteomes" id="UP000827872"/>
    </source>
</evidence>
<name>A0ACB8EUG9_9SAUR</name>
<dbReference type="Proteomes" id="UP000827872">
    <property type="component" value="Linkage Group LG15"/>
</dbReference>
<sequence length="379" mass="42530">MSFSSNNYLRSTSSTLQPIGQSLGSTVYRQTSIKKYRPPSVHGGAGGYGTRISTGVNYGGGSWGSFGGGFQSSTSTNDLLLAGNEKVTMQNLNDRLASYLEKVRSLETSNTHLEKQIREWYASSSPAARQDYTAYYKTIEDLQNQITAARLENTQLVLQIDNTKLAADDFRVKYETELRLRQNVENDMAGLLRLIDDLTLIKSDLEHQVEGLKEEMAYLKKNHEEEMGRLRQQLSGTVTVEVDAAPSVNLGQIMDSMREQYEAMADKHRQEAKQRFEKQLMPVAVRAFLMPSEMLGEGTVSGGGRPGQKPICTCATNSIEPQRGQIDEWNVEITTSTQQVESNRNEITDRRRVLQDLEIELQTQHSLVKLPELIRYGCS</sequence>
<reference evidence="1" key="1">
    <citation type="submission" date="2021-08" db="EMBL/GenBank/DDBJ databases">
        <title>The first chromosome-level gecko genome reveals the dynamic sex chromosomes of Neotropical dwarf geckos (Sphaerodactylidae: Sphaerodactylus).</title>
        <authorList>
            <person name="Pinto B.J."/>
            <person name="Keating S.E."/>
            <person name="Gamble T."/>
        </authorList>
    </citation>
    <scope>NUCLEOTIDE SEQUENCE</scope>
    <source>
        <strain evidence="1">TG3544</strain>
    </source>
</reference>
<proteinExistence type="predicted"/>
<accession>A0ACB8EUG9</accession>
<comment type="caution">
    <text evidence="1">The sequence shown here is derived from an EMBL/GenBank/DDBJ whole genome shotgun (WGS) entry which is preliminary data.</text>
</comment>
<gene>
    <name evidence="1" type="ORF">K3G42_004462</name>
</gene>
<protein>
    <submittedName>
        <fullName evidence="1">Uncharacterized protein</fullName>
    </submittedName>
</protein>
<dbReference type="EMBL" id="CM037628">
    <property type="protein sequence ID" value="KAH7996328.1"/>
    <property type="molecule type" value="Genomic_DNA"/>
</dbReference>